<evidence type="ECO:0000256" key="6">
    <source>
        <dbReference type="SAM" id="Phobius"/>
    </source>
</evidence>
<dbReference type="Gene3D" id="1.20.1420.30">
    <property type="entry name" value="NCX, central ion-binding region"/>
    <property type="match status" value="2"/>
</dbReference>
<feature type="transmembrane region" description="Helical" evidence="6">
    <location>
        <begin position="224"/>
        <end position="247"/>
    </location>
</feature>
<gene>
    <name evidence="8" type="ORF">ACFQ2I_12760</name>
</gene>
<dbReference type="PANTHER" id="PTHR10846">
    <property type="entry name" value="SODIUM/POTASSIUM/CALCIUM EXCHANGER"/>
    <property type="match status" value="1"/>
</dbReference>
<dbReference type="InterPro" id="IPR004837">
    <property type="entry name" value="NaCa_Exmemb"/>
</dbReference>
<dbReference type="Proteomes" id="UP001596989">
    <property type="component" value="Unassembled WGS sequence"/>
</dbReference>
<evidence type="ECO:0000256" key="4">
    <source>
        <dbReference type="ARBA" id="ARBA00023136"/>
    </source>
</evidence>
<keyword evidence="3 6" id="KW-1133">Transmembrane helix</keyword>
<dbReference type="NCBIfam" id="TIGR00367">
    <property type="entry name" value="calcium/sodium antiporter"/>
    <property type="match status" value="1"/>
</dbReference>
<dbReference type="Pfam" id="PF01699">
    <property type="entry name" value="Na_Ca_ex"/>
    <property type="match status" value="2"/>
</dbReference>
<dbReference type="InterPro" id="IPR004481">
    <property type="entry name" value="K/Na/Ca-exchanger"/>
</dbReference>
<feature type="transmembrane region" description="Helical" evidence="6">
    <location>
        <begin position="186"/>
        <end position="204"/>
    </location>
</feature>
<feature type="transmembrane region" description="Helical" evidence="6">
    <location>
        <begin position="129"/>
        <end position="150"/>
    </location>
</feature>
<keyword evidence="4 6" id="KW-0472">Membrane</keyword>
<evidence type="ECO:0000256" key="3">
    <source>
        <dbReference type="ARBA" id="ARBA00022989"/>
    </source>
</evidence>
<feature type="domain" description="Sodium/calcium exchanger membrane region" evidence="7">
    <location>
        <begin position="190"/>
        <end position="329"/>
    </location>
</feature>
<evidence type="ECO:0000256" key="5">
    <source>
        <dbReference type="SAM" id="MobiDB-lite"/>
    </source>
</evidence>
<comment type="subcellular location">
    <subcellularLocation>
        <location evidence="1">Membrane</location>
        <topology evidence="1">Multi-pass membrane protein</topology>
    </subcellularLocation>
</comment>
<evidence type="ECO:0000256" key="2">
    <source>
        <dbReference type="ARBA" id="ARBA00022692"/>
    </source>
</evidence>
<feature type="transmembrane region" description="Helical" evidence="6">
    <location>
        <begin position="259"/>
        <end position="279"/>
    </location>
</feature>
<feature type="region of interest" description="Disordered" evidence="5">
    <location>
        <begin position="160"/>
        <end position="180"/>
    </location>
</feature>
<proteinExistence type="predicted"/>
<feature type="transmembrane region" description="Helical" evidence="6">
    <location>
        <begin position="314"/>
        <end position="330"/>
    </location>
</feature>
<dbReference type="EMBL" id="JBHTJZ010000017">
    <property type="protein sequence ID" value="MFD0960259.1"/>
    <property type="molecule type" value="Genomic_DNA"/>
</dbReference>
<accession>A0ABW3HS77</accession>
<comment type="caution">
    <text evidence="8">The sequence shown here is derived from an EMBL/GenBank/DDBJ whole genome shotgun (WGS) entry which is preliminary data.</text>
</comment>
<sequence>MEYLLLLVGFGLLIVGANYFVEGSSNIASLMKVPPMIIGLTIVAFGTGSPEATVSIIAALNGSAGVSVGNVIGSNVFNTTLVIGMTAILLAVQVEKETLRKQIPFTLLASVALLVLVGDVQLQGDAFGVLTRGDGIILLLFFGIFLYYLFEVAREGREEEAVADRTGESDQGIMRSASDSKSRGSWAKNILFTIAGLGAIIYGGHLVVQESTNIALAWGMSETLVGLTIVSIGTSLPELVTSIAAALKKQNDIAVGNIIGSNIFNILFVLGVSAVIFPLQVESGLIVDIVIVIALTALLFIVSRTQYRVGRIEGSLLVLSYIGYMVYVVMRG</sequence>
<feature type="transmembrane region" description="Helical" evidence="6">
    <location>
        <begin position="104"/>
        <end position="123"/>
    </location>
</feature>
<name>A0ABW3HS77_9BACL</name>
<evidence type="ECO:0000313" key="9">
    <source>
        <dbReference type="Proteomes" id="UP001596989"/>
    </source>
</evidence>
<reference evidence="9" key="1">
    <citation type="journal article" date="2019" name="Int. J. Syst. Evol. Microbiol.">
        <title>The Global Catalogue of Microorganisms (GCM) 10K type strain sequencing project: providing services to taxonomists for standard genome sequencing and annotation.</title>
        <authorList>
            <consortium name="The Broad Institute Genomics Platform"/>
            <consortium name="The Broad Institute Genome Sequencing Center for Infectious Disease"/>
            <person name="Wu L."/>
            <person name="Ma J."/>
        </authorList>
    </citation>
    <scope>NUCLEOTIDE SEQUENCE [LARGE SCALE GENOMIC DNA]</scope>
    <source>
        <strain evidence="9">CCUG 59129</strain>
    </source>
</reference>
<organism evidence="8 9">
    <name type="scientific">Paenibacillus chungangensis</name>
    <dbReference type="NCBI Taxonomy" id="696535"/>
    <lineage>
        <taxon>Bacteria</taxon>
        <taxon>Bacillati</taxon>
        <taxon>Bacillota</taxon>
        <taxon>Bacilli</taxon>
        <taxon>Bacillales</taxon>
        <taxon>Paenibacillaceae</taxon>
        <taxon>Paenibacillus</taxon>
    </lineage>
</organism>
<protein>
    <submittedName>
        <fullName evidence="8">Calcium/sodium antiporter</fullName>
    </submittedName>
</protein>
<keyword evidence="9" id="KW-1185">Reference proteome</keyword>
<evidence type="ECO:0000256" key="1">
    <source>
        <dbReference type="ARBA" id="ARBA00004141"/>
    </source>
</evidence>
<dbReference type="PANTHER" id="PTHR10846:SF8">
    <property type="entry name" value="INNER MEMBRANE PROTEIN YRBG"/>
    <property type="match status" value="1"/>
</dbReference>
<dbReference type="RefSeq" id="WP_377564689.1">
    <property type="nucleotide sequence ID" value="NZ_JBHTJZ010000017.1"/>
</dbReference>
<evidence type="ECO:0000313" key="8">
    <source>
        <dbReference type="EMBL" id="MFD0960259.1"/>
    </source>
</evidence>
<dbReference type="InterPro" id="IPR044880">
    <property type="entry name" value="NCX_ion-bd_dom_sf"/>
</dbReference>
<keyword evidence="2 6" id="KW-0812">Transmembrane</keyword>
<feature type="domain" description="Sodium/calcium exchanger membrane region" evidence="7">
    <location>
        <begin position="3"/>
        <end position="150"/>
    </location>
</feature>
<evidence type="ECO:0000259" key="7">
    <source>
        <dbReference type="Pfam" id="PF01699"/>
    </source>
</evidence>
<feature type="transmembrane region" description="Helical" evidence="6">
    <location>
        <begin position="285"/>
        <end position="302"/>
    </location>
</feature>
<feature type="transmembrane region" description="Helical" evidence="6">
    <location>
        <begin position="71"/>
        <end position="92"/>
    </location>
</feature>